<keyword evidence="1" id="KW-1133">Transmembrane helix</keyword>
<feature type="transmembrane region" description="Helical" evidence="1">
    <location>
        <begin position="70"/>
        <end position="86"/>
    </location>
</feature>
<proteinExistence type="predicted"/>
<keyword evidence="3" id="KW-1185">Reference proteome</keyword>
<evidence type="ECO:0000313" key="2">
    <source>
        <dbReference type="EMBL" id="GAA0578045.1"/>
    </source>
</evidence>
<comment type="caution">
    <text evidence="2">The sequence shown here is derived from an EMBL/GenBank/DDBJ whole genome shotgun (WGS) entry which is preliminary data.</text>
</comment>
<dbReference type="RefSeq" id="WP_343894664.1">
    <property type="nucleotide sequence ID" value="NZ_BAAAFZ010000015.1"/>
</dbReference>
<sequence>MPLPDGDKRAGWAAVILLLAIVVLIAATMVWLVGPPSWGGSLVPIAWVVVLVAFGPALARWAGKSVHRTFLVALAVFVAAFCVEAVRSGLPVWDWPRLVGLSVMSMAQTFGVLMTLAVLSLLRLPAHGGPTIADSNGGDGGREAEKSR</sequence>
<feature type="transmembrane region" description="Helical" evidence="1">
    <location>
        <begin position="12"/>
        <end position="32"/>
    </location>
</feature>
<feature type="transmembrane region" description="Helical" evidence="1">
    <location>
        <begin position="98"/>
        <end position="122"/>
    </location>
</feature>
<dbReference type="EMBL" id="BAAAFZ010000015">
    <property type="protein sequence ID" value="GAA0578045.1"/>
    <property type="molecule type" value="Genomic_DNA"/>
</dbReference>
<keyword evidence="1" id="KW-0812">Transmembrane</keyword>
<keyword evidence="1" id="KW-0472">Membrane</keyword>
<evidence type="ECO:0000313" key="3">
    <source>
        <dbReference type="Proteomes" id="UP001501588"/>
    </source>
</evidence>
<gene>
    <name evidence="2" type="ORF">GCM10009416_15750</name>
</gene>
<accession>A0ABP3Q1V2</accession>
<dbReference type="Proteomes" id="UP001501588">
    <property type="component" value="Unassembled WGS sequence"/>
</dbReference>
<reference evidence="3" key="1">
    <citation type="journal article" date="2019" name="Int. J. Syst. Evol. Microbiol.">
        <title>The Global Catalogue of Microorganisms (GCM) 10K type strain sequencing project: providing services to taxonomists for standard genome sequencing and annotation.</title>
        <authorList>
            <consortium name="The Broad Institute Genomics Platform"/>
            <consortium name="The Broad Institute Genome Sequencing Center for Infectious Disease"/>
            <person name="Wu L."/>
            <person name="Ma J."/>
        </authorList>
    </citation>
    <scope>NUCLEOTIDE SEQUENCE [LARGE SCALE GENOMIC DNA]</scope>
    <source>
        <strain evidence="3">JCM 9933</strain>
    </source>
</reference>
<protein>
    <submittedName>
        <fullName evidence="2">Uncharacterized protein</fullName>
    </submittedName>
</protein>
<organism evidence="2 3">
    <name type="scientific">Craurococcus roseus</name>
    <dbReference type="NCBI Taxonomy" id="77585"/>
    <lineage>
        <taxon>Bacteria</taxon>
        <taxon>Pseudomonadati</taxon>
        <taxon>Pseudomonadota</taxon>
        <taxon>Alphaproteobacteria</taxon>
        <taxon>Acetobacterales</taxon>
        <taxon>Acetobacteraceae</taxon>
        <taxon>Craurococcus</taxon>
    </lineage>
</organism>
<feature type="transmembrane region" description="Helical" evidence="1">
    <location>
        <begin position="38"/>
        <end position="58"/>
    </location>
</feature>
<name>A0ABP3Q1V2_9PROT</name>
<evidence type="ECO:0000256" key="1">
    <source>
        <dbReference type="SAM" id="Phobius"/>
    </source>
</evidence>